<dbReference type="RefSeq" id="WP_074652454.1">
    <property type="nucleotide sequence ID" value="NZ_FNSD01000001.1"/>
</dbReference>
<dbReference type="Proteomes" id="UP000182409">
    <property type="component" value="Unassembled WGS sequence"/>
</dbReference>
<dbReference type="InterPro" id="IPR046867">
    <property type="entry name" value="AldOxase/xan_DH_MoCoBD2"/>
</dbReference>
<feature type="domain" description="Aldehyde oxidase/xanthine dehydrogenase second molybdopterin binding" evidence="3">
    <location>
        <begin position="655"/>
        <end position="734"/>
    </location>
</feature>
<feature type="domain" description="Aldehyde oxidase/xanthine dehydrogenase second molybdopterin binding" evidence="3">
    <location>
        <begin position="71"/>
        <end position="192"/>
    </location>
</feature>
<dbReference type="PANTHER" id="PTHR47495:SF1">
    <property type="entry name" value="BLL3820 PROTEIN"/>
    <property type="match status" value="1"/>
</dbReference>
<dbReference type="Pfam" id="PF20256">
    <property type="entry name" value="MoCoBD_2"/>
    <property type="match status" value="2"/>
</dbReference>
<dbReference type="InterPro" id="IPR052516">
    <property type="entry name" value="N-heterocyclic_Hydroxylase"/>
</dbReference>
<feature type="region of interest" description="Disordered" evidence="1">
    <location>
        <begin position="795"/>
        <end position="820"/>
    </location>
</feature>
<dbReference type="GO" id="GO:0016491">
    <property type="term" value="F:oxidoreductase activity"/>
    <property type="evidence" value="ECO:0007669"/>
    <property type="project" value="InterPro"/>
</dbReference>
<evidence type="ECO:0000313" key="4">
    <source>
        <dbReference type="EMBL" id="SEB49552.1"/>
    </source>
</evidence>
<proteinExistence type="predicted"/>
<dbReference type="InterPro" id="IPR008274">
    <property type="entry name" value="AldOxase/xan_DH_MoCoBD1"/>
</dbReference>
<dbReference type="InterPro" id="IPR006311">
    <property type="entry name" value="TAT_signal"/>
</dbReference>
<organism evidence="4 5">
    <name type="scientific">Terriglobus roseus</name>
    <dbReference type="NCBI Taxonomy" id="392734"/>
    <lineage>
        <taxon>Bacteria</taxon>
        <taxon>Pseudomonadati</taxon>
        <taxon>Acidobacteriota</taxon>
        <taxon>Terriglobia</taxon>
        <taxon>Terriglobales</taxon>
        <taxon>Acidobacteriaceae</taxon>
        <taxon>Terriglobus</taxon>
    </lineage>
</organism>
<dbReference type="Gene3D" id="3.30.365.10">
    <property type="entry name" value="Aldehyde oxidase/xanthine dehydrogenase, molybdopterin binding domain"/>
    <property type="match status" value="4"/>
</dbReference>
<evidence type="ECO:0000259" key="3">
    <source>
        <dbReference type="Pfam" id="PF20256"/>
    </source>
</evidence>
<evidence type="ECO:0000313" key="5">
    <source>
        <dbReference type="Proteomes" id="UP000182409"/>
    </source>
</evidence>
<feature type="compositionally biased region" description="Polar residues" evidence="1">
    <location>
        <begin position="808"/>
        <end position="820"/>
    </location>
</feature>
<dbReference type="Pfam" id="PF02738">
    <property type="entry name" value="MoCoBD_1"/>
    <property type="match status" value="1"/>
</dbReference>
<dbReference type="AlphaFoldDB" id="A0A1H4JV73"/>
<dbReference type="PROSITE" id="PS51318">
    <property type="entry name" value="TAT"/>
    <property type="match status" value="1"/>
</dbReference>
<reference evidence="4 5" key="1">
    <citation type="submission" date="2016-10" db="EMBL/GenBank/DDBJ databases">
        <authorList>
            <person name="de Groot N.N."/>
        </authorList>
    </citation>
    <scope>NUCLEOTIDE SEQUENCE [LARGE SCALE GENOMIC DNA]</scope>
    <source>
        <strain evidence="4 5">AB35.6</strain>
    </source>
</reference>
<protein>
    <submittedName>
        <fullName evidence="4">CO or xanthine dehydrogenase, Mo-binding subunit</fullName>
    </submittedName>
</protein>
<dbReference type="EMBL" id="FNSD01000001">
    <property type="protein sequence ID" value="SEB49552.1"/>
    <property type="molecule type" value="Genomic_DNA"/>
</dbReference>
<dbReference type="SUPFAM" id="SSF56003">
    <property type="entry name" value="Molybdenum cofactor-binding domain"/>
    <property type="match status" value="2"/>
</dbReference>
<feature type="domain" description="Aldehyde oxidase/xanthine dehydrogenase first molybdopterin binding" evidence="2">
    <location>
        <begin position="347"/>
        <end position="497"/>
    </location>
</feature>
<evidence type="ECO:0000256" key="1">
    <source>
        <dbReference type="SAM" id="MobiDB-lite"/>
    </source>
</evidence>
<evidence type="ECO:0000259" key="2">
    <source>
        <dbReference type="Pfam" id="PF02738"/>
    </source>
</evidence>
<dbReference type="OrthoDB" id="9767994at2"/>
<sequence>MEQLLEALTGEVYGAQPEALTSDVYGAKLTRRGFVKAGGALVVGFGLLRGGVARAGTGRADGNAFDPGLPQSWIEIHPDNTVLYRTGKSDFGQGTIYTAYKQIIADELDVSFEAITTVVTADTDTTPEGGGTFGLLGEGIPNIRKAAAYTREALLQLASQRLGVPKDQLKTADGIVSGGGKKVSYGDLVKDGNFQLTIPVGGDLTSIFGLRITGNPPLKPTSEMKVVGKSYNNSNIASKVKAEELWVTNVKLPGMMHGRVVHPGTLGSHLVSAGTLDKTKFPNTQLIVKGDLVAVVAPTEWEAVQASWQVAGATKWTEWKGLPGKDKLYDHLRNESDWKTAPVAKGRKNKGDTKSVMEASPKKLEATYRLPYWKHAPIGPTLAVADYKTDGSVVVHTHTQNAQALRGQLAKMLGTSINNVVVKTYSGAGHYGRSNGGNAGAEDEAVILSKEVGKPVRVQWMRNDEMQWSTQSPVAFADVRIAVDAGGKISAYEIDHFMPAMQDDRLIGAVIAGLPTMNAPSEKGAILNGIGNGPSDDWLYAAVPALTERAHGTYQIGQQKSPVSIGIRDHTMRTPGQFQQNFPREMAMSEAAGLAGADPLQFRLDHAKDERLIQVLNRLKVESGWEARPSPSAASASGIVRGHGVSAMLRSGTYWGCACEVSVNQATGAVKVDKYTIVLDPGIVVNPDQLKRQVQGGAMMGLSIALHEEVPFNESGITATDWYSYPILTMAEIPEFKVVLLHRPEFGTMGQGSEAANALGASAIASAVYDATGKPVRQIPLRPAYVKQMLAGNSDINAIPPRHDEPTKTGSSAPPATSAL</sequence>
<dbReference type="InterPro" id="IPR037165">
    <property type="entry name" value="AldOxase/xan_DH_Mopterin-bd_sf"/>
</dbReference>
<accession>A0A1H4JV73</accession>
<dbReference type="PANTHER" id="PTHR47495">
    <property type="entry name" value="ALDEHYDE DEHYDROGENASE"/>
    <property type="match status" value="1"/>
</dbReference>
<gene>
    <name evidence="4" type="ORF">SAMN05443244_0807</name>
</gene>
<name>A0A1H4JV73_9BACT</name>